<protein>
    <submittedName>
        <fullName evidence="1">Uncharacterized protein</fullName>
    </submittedName>
</protein>
<dbReference type="InterPro" id="IPR002904">
    <property type="entry name" value="Lys-tRNA-ligase"/>
</dbReference>
<accession>A0A0F9S004</accession>
<gene>
    <name evidence="1" type="ORF">LCGC14_0581100</name>
</gene>
<dbReference type="GO" id="GO:0005737">
    <property type="term" value="C:cytoplasm"/>
    <property type="evidence" value="ECO:0007669"/>
    <property type="project" value="InterPro"/>
</dbReference>
<name>A0A0F9S004_9ZZZZ</name>
<dbReference type="GO" id="GO:0004824">
    <property type="term" value="F:lysine-tRNA ligase activity"/>
    <property type="evidence" value="ECO:0007669"/>
    <property type="project" value="InterPro"/>
</dbReference>
<dbReference type="GO" id="GO:0005524">
    <property type="term" value="F:ATP binding"/>
    <property type="evidence" value="ECO:0007669"/>
    <property type="project" value="InterPro"/>
</dbReference>
<dbReference type="Pfam" id="PF01921">
    <property type="entry name" value="tRNA-synt_1f"/>
    <property type="match status" value="1"/>
</dbReference>
<reference evidence="1" key="1">
    <citation type="journal article" date="2015" name="Nature">
        <title>Complex archaea that bridge the gap between prokaryotes and eukaryotes.</title>
        <authorList>
            <person name="Spang A."/>
            <person name="Saw J.H."/>
            <person name="Jorgensen S.L."/>
            <person name="Zaremba-Niedzwiedzka K."/>
            <person name="Martijn J."/>
            <person name="Lind A.E."/>
            <person name="van Eijk R."/>
            <person name="Schleper C."/>
            <person name="Guy L."/>
            <person name="Ettema T.J."/>
        </authorList>
    </citation>
    <scope>NUCLEOTIDE SEQUENCE</scope>
</reference>
<proteinExistence type="predicted"/>
<comment type="caution">
    <text evidence="1">The sequence shown here is derived from an EMBL/GenBank/DDBJ whole genome shotgun (WGS) entry which is preliminary data.</text>
</comment>
<dbReference type="GO" id="GO:0006430">
    <property type="term" value="P:lysyl-tRNA aminoacylation"/>
    <property type="evidence" value="ECO:0007669"/>
    <property type="project" value="InterPro"/>
</dbReference>
<dbReference type="SUPFAM" id="SSF52374">
    <property type="entry name" value="Nucleotidylyl transferase"/>
    <property type="match status" value="1"/>
</dbReference>
<dbReference type="EMBL" id="LAZR01000880">
    <property type="protein sequence ID" value="KKN55537.1"/>
    <property type="molecule type" value="Genomic_DNA"/>
</dbReference>
<dbReference type="Gene3D" id="3.40.50.620">
    <property type="entry name" value="HUPs"/>
    <property type="match status" value="1"/>
</dbReference>
<sequence>MNKDFPAHWLEEIVEKILKRDDPSITLATGKTPSGYIHLGILREIIICDSL</sequence>
<dbReference type="InterPro" id="IPR014729">
    <property type="entry name" value="Rossmann-like_a/b/a_fold"/>
</dbReference>
<feature type="non-terminal residue" evidence="1">
    <location>
        <position position="51"/>
    </location>
</feature>
<organism evidence="1">
    <name type="scientific">marine sediment metagenome</name>
    <dbReference type="NCBI Taxonomy" id="412755"/>
    <lineage>
        <taxon>unclassified sequences</taxon>
        <taxon>metagenomes</taxon>
        <taxon>ecological metagenomes</taxon>
    </lineage>
</organism>
<dbReference type="AlphaFoldDB" id="A0A0F9S004"/>
<evidence type="ECO:0000313" key="1">
    <source>
        <dbReference type="EMBL" id="KKN55537.1"/>
    </source>
</evidence>